<feature type="compositionally biased region" description="Basic and acidic residues" evidence="1">
    <location>
        <begin position="445"/>
        <end position="460"/>
    </location>
</feature>
<feature type="compositionally biased region" description="Polar residues" evidence="1">
    <location>
        <begin position="1183"/>
        <end position="1201"/>
    </location>
</feature>
<feature type="compositionally biased region" description="Acidic residues" evidence="1">
    <location>
        <begin position="239"/>
        <end position="266"/>
    </location>
</feature>
<feature type="transmembrane region" description="Helical" evidence="2">
    <location>
        <begin position="315"/>
        <end position="332"/>
    </location>
</feature>
<feature type="region of interest" description="Disordered" evidence="1">
    <location>
        <begin position="1261"/>
        <end position="1290"/>
    </location>
</feature>
<dbReference type="Gene3D" id="3.20.20.80">
    <property type="entry name" value="Glycosidases"/>
    <property type="match status" value="2"/>
</dbReference>
<feature type="compositionally biased region" description="Basic and acidic residues" evidence="1">
    <location>
        <begin position="905"/>
        <end position="921"/>
    </location>
</feature>
<feature type="region of interest" description="Disordered" evidence="1">
    <location>
        <begin position="441"/>
        <end position="519"/>
    </location>
</feature>
<dbReference type="GO" id="GO:0004568">
    <property type="term" value="F:chitinase activity"/>
    <property type="evidence" value="ECO:0007669"/>
    <property type="project" value="TreeGrafter"/>
</dbReference>
<organism evidence="4 5">
    <name type="scientific">Plakobranchus ocellatus</name>
    <dbReference type="NCBI Taxonomy" id="259542"/>
    <lineage>
        <taxon>Eukaryota</taxon>
        <taxon>Metazoa</taxon>
        <taxon>Spiralia</taxon>
        <taxon>Lophotrochozoa</taxon>
        <taxon>Mollusca</taxon>
        <taxon>Gastropoda</taxon>
        <taxon>Heterobranchia</taxon>
        <taxon>Euthyneura</taxon>
        <taxon>Panpulmonata</taxon>
        <taxon>Sacoglossa</taxon>
        <taxon>Placobranchoidea</taxon>
        <taxon>Plakobranchidae</taxon>
        <taxon>Plakobranchus</taxon>
    </lineage>
</organism>
<dbReference type="SUPFAM" id="SSF51445">
    <property type="entry name" value="(Trans)glycosidases"/>
    <property type="match status" value="1"/>
</dbReference>
<dbReference type="PROSITE" id="PS51910">
    <property type="entry name" value="GH18_2"/>
    <property type="match status" value="1"/>
</dbReference>
<feature type="transmembrane region" description="Helical" evidence="2">
    <location>
        <begin position="272"/>
        <end position="294"/>
    </location>
</feature>
<feature type="compositionally biased region" description="Basic and acidic residues" evidence="1">
    <location>
        <begin position="1412"/>
        <end position="1430"/>
    </location>
</feature>
<evidence type="ECO:0000313" key="5">
    <source>
        <dbReference type="Proteomes" id="UP000735302"/>
    </source>
</evidence>
<feature type="region of interest" description="Disordered" evidence="1">
    <location>
        <begin position="237"/>
        <end position="266"/>
    </location>
</feature>
<feature type="region of interest" description="Disordered" evidence="1">
    <location>
        <begin position="1390"/>
        <end position="1495"/>
    </location>
</feature>
<feature type="compositionally biased region" description="Basic residues" evidence="1">
    <location>
        <begin position="1279"/>
        <end position="1288"/>
    </location>
</feature>
<feature type="compositionally biased region" description="Basic and acidic residues" evidence="1">
    <location>
        <begin position="873"/>
        <end position="886"/>
    </location>
</feature>
<dbReference type="InterPro" id="IPR017853">
    <property type="entry name" value="GH"/>
</dbReference>
<protein>
    <submittedName>
        <fullName evidence="4">Chitinase-3-like protein 1</fullName>
    </submittedName>
</protein>
<dbReference type="Gene3D" id="3.10.50.10">
    <property type="match status" value="1"/>
</dbReference>
<sequence>MVSVSSGTIDTDMGEMFTKVSVSFSTIDTDMGEMFTKVSVNSGTIDTDMGERFTKELHAAFTKDAQNSGRERLLLTMAVPGGEKLTLAGYDVRKLNKYVDFFNLMSYDLHGAWSSTVGHHAPLVGGKSWTPGKATPETVDKAINLWLKLGADAKKLVMGLAFYGKTFKLCTKGHQAGDKSCGAARPDNLPYYEILKRLRTGRLKRGWLAGEQVPFAVSNLDRMWVGYDDEQSLLAKEYDDNDNDEEDDGSDGNEAEVDDDGDDDDDGDGNELMMLLMMMTMIIMMKMMMMIMMMMTMMMRNMMIMMMMTMMMRNMMIMMMMPVVVVVAQYAIKKRLGGVMVWSLDQDDFSGQFGGQGLKYPLMTTLKDALDGKMVNTSLLAYTKKLKIPINSLKEKNTKELKYSKTLNSKQNNPKKRKSKKETVPFKRPSVVPLLGNLMVPSDAQLEKDRMPKAKREKSSKAFSGTNVGQPFYRQKISSTIQRSKNAGRASKRRPHLPNDTKLKHGSKGISSISNVDTLNTKRHLAGQNLKQHSKDTNSETYHSPITLEEEVSDLPGKKPRKTISTNLQPISPLVRGGQRRRFGRRKGRRISPYRKNSIFSDLPFKNPHAVGFPDGLPFSVISIQTSPPKNGRSQIVVDPWASNDKVRIIDAKDGVLNLFPAKTRFENYTSSLHRSDSLPNIEVNDSSLKDSHEDKWGGNFRGDVIKYKPEPMKKKLDAQGNRNQADLNKNIERKVDSDDGFPNPNETETVGFNQNPTKVSSPSESDMNSVVDNTNIVIRLHNPDYKWYEPFLHKQLENELDLKVAESLPYDVPWKSKDNKRVFKQSDENNRKVAAESSFHHNRRPGGERPFSGNKFVKIHPVPLSGLNPRDANIEKQSLDPDHFKNNQRQQPTRNTHFQKRQKHVDPYRPSRPWYVKDRNATLSSVGAKQNQRPGPVNRQSYTRETSNNDNALQINNPRPSKIPSNFSSRKVNQSNRSSTPNRRTTNVRKKPKARIADQQNESNGRNDLPYSGENLSGTVNVFTKAKKKRFRPTGRSQSVDRDHHSVINSVQRKGSWWDAPKIEKYQSVSSEAKADTNKQIVDIFIKPSQVTESIRDTDGFAIDEKVMTNLKHTQNTSSKDWPSDTNMKTARNARTFTKVEDDVKPICNDSVHLDESFLEDEENQTLNRSHERNNTHRDELSNSSCYDTSTNSNAGNITQEHSRDDSMSKVRQNVHSDLNILMGNQSFILNQTCSECDSIEDDIHDKNYAQHSRINAASLSDSADTVGHPNSAPMPYIKRKRAGRKHPQPEVYRSLGLQKSPFQPPSNTEAYHSPLSLAAGSERDSRHKKMADINPGRGVPNSSVRNVHKWRRLRRLLQNSSLVEELKLKLDELHQKVSVTPEPFREGEFVSVHKPSPNSIETPPSQRLLGSREKMPWYVKESREEHIDQSQQEVPQSPFKEKDAQSKQANVNHNNKERLVQRKKSRLSDLHDRELQGNNDRKGRIVKKRQQESKIISSVEEETRNRDMSKEPVFAYKEKSPDIQTIVERPWWNRNEHEPETFIVNDYRSEGDAKINITDEPDNQIDRKVRILPPETIPILASNFKSDEDQEDLKTDHRESSDGARIKSVKIIRRPRKKKVKKTSMYNFHELDRPLERQTKTSTSSMRNKNQSNEFVIVRSKTQSNSISDDHLTPSVVNGEDGINRLSQRRRKIKPIYYFKSKNKTTLGRTKTLTTASTDQSLQDWSTVKEENQTTTEGPVTTVSYREHAQDEGHPDLTIPRSPGVPDNEPFQAKYQVLGTDTSYQHPQQENPVVMVDKASGWRILRDTVTPANIPGASLVSAAFNSEVNTVAGCSNVWMIQNFVQLIIFCFLKALSPAPPHSASTETRTTAKCSTSVFGSLPSITSVARVQHGMPTIGFVIGLFVQAAKLRIVPKHANPRTN</sequence>
<feature type="region of interest" description="Disordered" evidence="1">
    <location>
        <begin position="401"/>
        <end position="426"/>
    </location>
</feature>
<dbReference type="InterPro" id="IPR050314">
    <property type="entry name" value="Glycosyl_Hydrlase_18"/>
</dbReference>
<feature type="compositionally biased region" description="Basic and acidic residues" evidence="1">
    <location>
        <begin position="1456"/>
        <end position="1485"/>
    </location>
</feature>
<feature type="region of interest" description="Disordered" evidence="1">
    <location>
        <begin position="822"/>
        <end position="1017"/>
    </location>
</feature>
<evidence type="ECO:0000313" key="4">
    <source>
        <dbReference type="EMBL" id="GFO23018.1"/>
    </source>
</evidence>
<evidence type="ECO:0000256" key="1">
    <source>
        <dbReference type="SAM" id="MobiDB-lite"/>
    </source>
</evidence>
<feature type="compositionally biased region" description="Basic and acidic residues" evidence="1">
    <location>
        <begin position="822"/>
        <end position="835"/>
    </location>
</feature>
<feature type="region of interest" description="Disordered" evidence="1">
    <location>
        <begin position="1160"/>
        <end position="1212"/>
    </location>
</feature>
<feature type="compositionally biased region" description="Basic and acidic residues" evidence="1">
    <location>
        <begin position="1594"/>
        <end position="1606"/>
    </location>
</feature>
<dbReference type="InterPro" id="IPR011583">
    <property type="entry name" value="Chitinase_II/V-like_cat"/>
</dbReference>
<keyword evidence="2" id="KW-0472">Membrane</keyword>
<dbReference type="InterPro" id="IPR001223">
    <property type="entry name" value="Glyco_hydro18_cat"/>
</dbReference>
<dbReference type="GO" id="GO:0006032">
    <property type="term" value="P:chitin catabolic process"/>
    <property type="evidence" value="ECO:0007669"/>
    <property type="project" value="TreeGrafter"/>
</dbReference>
<comment type="caution">
    <text evidence="4">The sequence shown here is derived from an EMBL/GenBank/DDBJ whole genome shotgun (WGS) entry which is preliminary data.</text>
</comment>
<feature type="region of interest" description="Disordered" evidence="1">
    <location>
        <begin position="528"/>
        <end position="547"/>
    </location>
</feature>
<feature type="compositionally biased region" description="Polar residues" evidence="1">
    <location>
        <begin position="745"/>
        <end position="769"/>
    </location>
</feature>
<dbReference type="PANTHER" id="PTHR11177">
    <property type="entry name" value="CHITINASE"/>
    <property type="match status" value="1"/>
</dbReference>
<evidence type="ECO:0000256" key="2">
    <source>
        <dbReference type="SAM" id="Phobius"/>
    </source>
</evidence>
<accession>A0AAV4BTS8</accession>
<feature type="compositionally biased region" description="Polar residues" evidence="1">
    <location>
        <begin position="922"/>
        <end position="986"/>
    </location>
</feature>
<keyword evidence="2" id="KW-0812">Transmembrane</keyword>
<dbReference type="PANTHER" id="PTHR11177:SF317">
    <property type="entry name" value="CHITINASE 12-RELATED"/>
    <property type="match status" value="1"/>
</dbReference>
<feature type="compositionally biased region" description="Basic and acidic residues" evidence="1">
    <location>
        <begin position="1170"/>
        <end position="1182"/>
    </location>
</feature>
<feature type="region of interest" description="Disordered" evidence="1">
    <location>
        <begin position="716"/>
        <end position="769"/>
    </location>
</feature>
<reference evidence="4 5" key="1">
    <citation type="journal article" date="2021" name="Elife">
        <title>Chloroplast acquisition without the gene transfer in kleptoplastic sea slugs, Plakobranchus ocellatus.</title>
        <authorList>
            <person name="Maeda T."/>
            <person name="Takahashi S."/>
            <person name="Yoshida T."/>
            <person name="Shimamura S."/>
            <person name="Takaki Y."/>
            <person name="Nagai Y."/>
            <person name="Toyoda A."/>
            <person name="Suzuki Y."/>
            <person name="Arimoto A."/>
            <person name="Ishii H."/>
            <person name="Satoh N."/>
            <person name="Nishiyama T."/>
            <person name="Hasebe M."/>
            <person name="Maruyama T."/>
            <person name="Minagawa J."/>
            <person name="Obokata J."/>
            <person name="Shigenobu S."/>
        </authorList>
    </citation>
    <scope>NUCLEOTIDE SEQUENCE [LARGE SCALE GENOMIC DNA]</scope>
</reference>
<feature type="compositionally biased region" description="Polar residues" evidence="1">
    <location>
        <begin position="1398"/>
        <end position="1407"/>
    </location>
</feature>
<dbReference type="EMBL" id="BLXT01005495">
    <property type="protein sequence ID" value="GFO23018.1"/>
    <property type="molecule type" value="Genomic_DNA"/>
</dbReference>
<evidence type="ECO:0000259" key="3">
    <source>
        <dbReference type="PROSITE" id="PS51910"/>
    </source>
</evidence>
<dbReference type="InterPro" id="IPR029070">
    <property type="entry name" value="Chitinase_insertion_sf"/>
</dbReference>
<gene>
    <name evidence="4" type="ORF">PoB_004952300</name>
</gene>
<keyword evidence="5" id="KW-1185">Reference proteome</keyword>
<feature type="domain" description="GH18" evidence="3">
    <location>
        <begin position="1"/>
        <end position="373"/>
    </location>
</feature>
<feature type="compositionally biased region" description="Polar residues" evidence="1">
    <location>
        <begin position="509"/>
        <end position="519"/>
    </location>
</feature>
<feature type="compositionally biased region" description="Basic and acidic residues" evidence="1">
    <location>
        <begin position="688"/>
        <end position="697"/>
    </location>
</feature>
<dbReference type="GO" id="GO:0008061">
    <property type="term" value="F:chitin binding"/>
    <property type="evidence" value="ECO:0007669"/>
    <property type="project" value="InterPro"/>
</dbReference>
<dbReference type="Pfam" id="PF00704">
    <property type="entry name" value="Glyco_hydro_18"/>
    <property type="match status" value="1"/>
</dbReference>
<dbReference type="GO" id="GO:0005975">
    <property type="term" value="P:carbohydrate metabolic process"/>
    <property type="evidence" value="ECO:0007669"/>
    <property type="project" value="InterPro"/>
</dbReference>
<dbReference type="SMART" id="SM00636">
    <property type="entry name" value="Glyco_18"/>
    <property type="match status" value="1"/>
</dbReference>
<dbReference type="GO" id="GO:0005576">
    <property type="term" value="C:extracellular region"/>
    <property type="evidence" value="ECO:0007669"/>
    <property type="project" value="TreeGrafter"/>
</dbReference>
<feature type="region of interest" description="Disordered" evidence="1">
    <location>
        <begin position="685"/>
        <end position="704"/>
    </location>
</feature>
<dbReference type="Proteomes" id="UP000735302">
    <property type="component" value="Unassembled WGS sequence"/>
</dbReference>
<name>A0AAV4BTS8_9GAST</name>
<feature type="region of interest" description="Disordered" evidence="1">
    <location>
        <begin position="1587"/>
        <end position="1606"/>
    </location>
</feature>
<keyword evidence="2" id="KW-1133">Transmembrane helix</keyword>
<feature type="compositionally biased region" description="Polar residues" evidence="1">
    <location>
        <begin position="888"/>
        <end position="897"/>
    </location>
</feature>
<feature type="compositionally biased region" description="Polar residues" evidence="1">
    <location>
        <begin position="476"/>
        <end position="485"/>
    </location>
</feature>
<proteinExistence type="predicted"/>